<evidence type="ECO:0000313" key="3">
    <source>
        <dbReference type="Proteomes" id="UP000094526"/>
    </source>
</evidence>
<dbReference type="VEuPathDB" id="FungiDB:CLCR_04434"/>
<proteinExistence type="predicted"/>
<accession>A0A1C1CIS1</accession>
<protein>
    <submittedName>
        <fullName evidence="2">Uncharacterized protein</fullName>
    </submittedName>
</protein>
<feature type="region of interest" description="Disordered" evidence="1">
    <location>
        <begin position="1"/>
        <end position="39"/>
    </location>
</feature>
<dbReference type="VEuPathDB" id="FungiDB:G647_08552"/>
<organism evidence="2 3">
    <name type="scientific">Cladophialophora carrionii</name>
    <dbReference type="NCBI Taxonomy" id="86049"/>
    <lineage>
        <taxon>Eukaryota</taxon>
        <taxon>Fungi</taxon>
        <taxon>Dikarya</taxon>
        <taxon>Ascomycota</taxon>
        <taxon>Pezizomycotina</taxon>
        <taxon>Eurotiomycetes</taxon>
        <taxon>Chaetothyriomycetidae</taxon>
        <taxon>Chaetothyriales</taxon>
        <taxon>Herpotrichiellaceae</taxon>
        <taxon>Cladophialophora</taxon>
    </lineage>
</organism>
<reference evidence="3" key="1">
    <citation type="submission" date="2015-07" db="EMBL/GenBank/DDBJ databases">
        <authorList>
            <person name="Teixeira M.M."/>
            <person name="Souza R.C."/>
            <person name="Almeida L.G."/>
            <person name="Vicente V.A."/>
            <person name="de Hoog S."/>
            <person name="Bocca A.L."/>
            <person name="de Almeida S.R."/>
            <person name="Vasconcelos A.T."/>
            <person name="Felipe M.S."/>
        </authorList>
    </citation>
    <scope>NUCLEOTIDE SEQUENCE [LARGE SCALE GENOMIC DNA]</scope>
    <source>
        <strain evidence="3">KSF</strain>
    </source>
</reference>
<evidence type="ECO:0000256" key="1">
    <source>
        <dbReference type="SAM" id="MobiDB-lite"/>
    </source>
</evidence>
<comment type="caution">
    <text evidence="2">The sequence shown here is derived from an EMBL/GenBank/DDBJ whole genome shotgun (WGS) entry which is preliminary data.</text>
</comment>
<feature type="compositionally biased region" description="Acidic residues" evidence="1">
    <location>
        <begin position="1"/>
        <end position="13"/>
    </location>
</feature>
<dbReference type="AlphaFoldDB" id="A0A1C1CIS1"/>
<name>A0A1C1CIS1_9EURO</name>
<evidence type="ECO:0000313" key="2">
    <source>
        <dbReference type="EMBL" id="OCT48424.1"/>
    </source>
</evidence>
<gene>
    <name evidence="2" type="ORF">CLCR_04434</name>
</gene>
<dbReference type="EMBL" id="LGRB01000012">
    <property type="protein sequence ID" value="OCT48424.1"/>
    <property type="molecule type" value="Genomic_DNA"/>
</dbReference>
<dbReference type="OrthoDB" id="10042665at2759"/>
<sequence>MGEQAVNDDEPEEPAVPQGSITKVKSTHWETEGPVDAVDTAENEETARFAFLVRKLISYDSRKKYDIHSIIGQSPWLKKALGVILEGYPQYHHEPRPPRICRAFPSIRAWWNSTR</sequence>
<dbReference type="STRING" id="86049.A0A1C1CIS1"/>
<dbReference type="Proteomes" id="UP000094526">
    <property type="component" value="Unassembled WGS sequence"/>
</dbReference>
<keyword evidence="3" id="KW-1185">Reference proteome</keyword>